<evidence type="ECO:0000256" key="1">
    <source>
        <dbReference type="ARBA" id="ARBA00000085"/>
    </source>
</evidence>
<reference evidence="11 12" key="1">
    <citation type="submission" date="2021-03" db="EMBL/GenBank/DDBJ databases">
        <title>Complete genome of Parasphingorhabdus_sp.JHSY0214.</title>
        <authorList>
            <person name="Yoo J.H."/>
            <person name="Bae J.W."/>
        </authorList>
    </citation>
    <scope>NUCLEOTIDE SEQUENCE [LARGE SCALE GENOMIC DNA]</scope>
    <source>
        <strain evidence="11 12">JHSY0214</strain>
    </source>
</reference>
<dbReference type="Gene3D" id="6.10.340.10">
    <property type="match status" value="1"/>
</dbReference>
<keyword evidence="8" id="KW-0812">Transmembrane</keyword>
<feature type="domain" description="Histidine kinase" evidence="9">
    <location>
        <begin position="186"/>
        <end position="397"/>
    </location>
</feature>
<dbReference type="InterPro" id="IPR003660">
    <property type="entry name" value="HAMP_dom"/>
</dbReference>
<dbReference type="PROSITE" id="PS50885">
    <property type="entry name" value="HAMP"/>
    <property type="match status" value="1"/>
</dbReference>
<dbReference type="EC" id="2.7.13.3" evidence="3"/>
<comment type="catalytic activity">
    <reaction evidence="1">
        <text>ATP + protein L-histidine = ADP + protein N-phospho-L-histidine.</text>
        <dbReference type="EC" id="2.7.13.3"/>
    </reaction>
</comment>
<evidence type="ECO:0000259" key="9">
    <source>
        <dbReference type="PROSITE" id="PS50109"/>
    </source>
</evidence>
<dbReference type="SMART" id="SM00388">
    <property type="entry name" value="HisKA"/>
    <property type="match status" value="1"/>
</dbReference>
<dbReference type="CDD" id="cd00075">
    <property type="entry name" value="HATPase"/>
    <property type="match status" value="1"/>
</dbReference>
<evidence type="ECO:0000256" key="6">
    <source>
        <dbReference type="ARBA" id="ARBA00022777"/>
    </source>
</evidence>
<evidence type="ECO:0000256" key="2">
    <source>
        <dbReference type="ARBA" id="ARBA00004370"/>
    </source>
</evidence>
<dbReference type="EMBL" id="CP071794">
    <property type="protein sequence ID" value="QTD57472.1"/>
    <property type="molecule type" value="Genomic_DNA"/>
</dbReference>
<keyword evidence="8" id="KW-1133">Transmembrane helix</keyword>
<evidence type="ECO:0000313" key="12">
    <source>
        <dbReference type="Proteomes" id="UP000663923"/>
    </source>
</evidence>
<evidence type="ECO:0000256" key="7">
    <source>
        <dbReference type="ARBA" id="ARBA00023012"/>
    </source>
</evidence>
<dbReference type="PANTHER" id="PTHR43711">
    <property type="entry name" value="TWO-COMPONENT HISTIDINE KINASE"/>
    <property type="match status" value="1"/>
</dbReference>
<dbReference type="InterPro" id="IPR004358">
    <property type="entry name" value="Sig_transdc_His_kin-like_C"/>
</dbReference>
<dbReference type="InterPro" id="IPR005467">
    <property type="entry name" value="His_kinase_dom"/>
</dbReference>
<dbReference type="InterPro" id="IPR003594">
    <property type="entry name" value="HATPase_dom"/>
</dbReference>
<dbReference type="InterPro" id="IPR036890">
    <property type="entry name" value="HATPase_C_sf"/>
</dbReference>
<keyword evidence="8" id="KW-0472">Membrane</keyword>
<keyword evidence="12" id="KW-1185">Reference proteome</keyword>
<keyword evidence="6" id="KW-0418">Kinase</keyword>
<keyword evidence="5" id="KW-0808">Transferase</keyword>
<dbReference type="InterPro" id="IPR050736">
    <property type="entry name" value="Sensor_HK_Regulatory"/>
</dbReference>
<proteinExistence type="predicted"/>
<dbReference type="Pfam" id="PF00512">
    <property type="entry name" value="HisKA"/>
    <property type="match status" value="1"/>
</dbReference>
<keyword evidence="7" id="KW-0902">Two-component regulatory system</keyword>
<dbReference type="SUPFAM" id="SSF55874">
    <property type="entry name" value="ATPase domain of HSP90 chaperone/DNA topoisomerase II/histidine kinase"/>
    <property type="match status" value="1"/>
</dbReference>
<evidence type="ECO:0000256" key="8">
    <source>
        <dbReference type="SAM" id="Phobius"/>
    </source>
</evidence>
<keyword evidence="4" id="KW-0597">Phosphoprotein</keyword>
<dbReference type="CDD" id="cd00082">
    <property type="entry name" value="HisKA"/>
    <property type="match status" value="1"/>
</dbReference>
<gene>
    <name evidence="11" type="ORF">J4G78_08090</name>
</gene>
<name>A0ABX7T9G5_9SPHN</name>
<dbReference type="PROSITE" id="PS50109">
    <property type="entry name" value="HIS_KIN"/>
    <property type="match status" value="1"/>
</dbReference>
<sequence length="397" mass="42975">MRARSASFYRPFWSKHWPLSRQLASVLAVCLLVNAALIIGAVEFIEPFVERQILHELSPSAARAYHAFNSDQVPARDDIAALIVESKALRESQNSPDAQVNLWILICVLTGSGVTFALSYTLLGRLGHGYINVARAAQSVTAGDLSARARPLVLASQEEVKLAGDFNHMAASLQRAERELADGTAAIAHELRTPLTILRGRLYGIADGIFSPGSKEITGLIRQVEGLSRIVGDLQTLSLVNSNEMSLDIKPTDLAEEVEHVLVTIKPDLEANGLQPSLNLQSSIVAADSSRIRQVVGAVLSNTQRYASESGMLKISTWCNANEAVLEIIDHGPGLPPDQSERAFDRFWRAEQSRARHTGGSGLGLAVVRAIVEAHGGEAKFSNHAMGGTRFAMHLPR</sequence>
<feature type="domain" description="HAMP" evidence="10">
    <location>
        <begin position="133"/>
        <end position="178"/>
    </location>
</feature>
<evidence type="ECO:0000259" key="10">
    <source>
        <dbReference type="PROSITE" id="PS50885"/>
    </source>
</evidence>
<evidence type="ECO:0000256" key="3">
    <source>
        <dbReference type="ARBA" id="ARBA00012438"/>
    </source>
</evidence>
<comment type="subcellular location">
    <subcellularLocation>
        <location evidence="2">Membrane</location>
    </subcellularLocation>
</comment>
<dbReference type="PANTHER" id="PTHR43711:SF28">
    <property type="entry name" value="SENSOR HISTIDINE KINASE YXDK"/>
    <property type="match status" value="1"/>
</dbReference>
<dbReference type="Pfam" id="PF02518">
    <property type="entry name" value="HATPase_c"/>
    <property type="match status" value="1"/>
</dbReference>
<dbReference type="Gene3D" id="3.30.565.10">
    <property type="entry name" value="Histidine kinase-like ATPase, C-terminal domain"/>
    <property type="match status" value="1"/>
</dbReference>
<dbReference type="Gene3D" id="1.10.287.130">
    <property type="match status" value="1"/>
</dbReference>
<dbReference type="InterPro" id="IPR036097">
    <property type="entry name" value="HisK_dim/P_sf"/>
</dbReference>
<dbReference type="PRINTS" id="PR00344">
    <property type="entry name" value="BCTRLSENSOR"/>
</dbReference>
<dbReference type="InterPro" id="IPR003661">
    <property type="entry name" value="HisK_dim/P_dom"/>
</dbReference>
<evidence type="ECO:0000256" key="4">
    <source>
        <dbReference type="ARBA" id="ARBA00022553"/>
    </source>
</evidence>
<protein>
    <recommendedName>
        <fullName evidence="3">histidine kinase</fullName>
        <ecNumber evidence="3">2.7.13.3</ecNumber>
    </recommendedName>
</protein>
<accession>A0ABX7T9G5</accession>
<feature type="transmembrane region" description="Helical" evidence="8">
    <location>
        <begin position="102"/>
        <end position="123"/>
    </location>
</feature>
<dbReference type="SUPFAM" id="SSF47384">
    <property type="entry name" value="Homodimeric domain of signal transducing histidine kinase"/>
    <property type="match status" value="1"/>
</dbReference>
<dbReference type="RefSeq" id="WP_207989964.1">
    <property type="nucleotide sequence ID" value="NZ_CP071794.1"/>
</dbReference>
<dbReference type="SMART" id="SM00387">
    <property type="entry name" value="HATPase_c"/>
    <property type="match status" value="1"/>
</dbReference>
<dbReference type="Proteomes" id="UP000663923">
    <property type="component" value="Chromosome"/>
</dbReference>
<evidence type="ECO:0000256" key="5">
    <source>
        <dbReference type="ARBA" id="ARBA00022679"/>
    </source>
</evidence>
<evidence type="ECO:0000313" key="11">
    <source>
        <dbReference type="EMBL" id="QTD57472.1"/>
    </source>
</evidence>
<organism evidence="11 12">
    <name type="scientific">Parasphingorhabdus cellanae</name>
    <dbReference type="NCBI Taxonomy" id="2806553"/>
    <lineage>
        <taxon>Bacteria</taxon>
        <taxon>Pseudomonadati</taxon>
        <taxon>Pseudomonadota</taxon>
        <taxon>Alphaproteobacteria</taxon>
        <taxon>Sphingomonadales</taxon>
        <taxon>Sphingomonadaceae</taxon>
        <taxon>Parasphingorhabdus</taxon>
    </lineage>
</organism>
<dbReference type="CDD" id="cd06225">
    <property type="entry name" value="HAMP"/>
    <property type="match status" value="1"/>
</dbReference>